<keyword evidence="5" id="KW-0675">Receptor</keyword>
<dbReference type="GO" id="GO:0009279">
    <property type="term" value="C:cell outer membrane"/>
    <property type="evidence" value="ECO:0007669"/>
    <property type="project" value="UniProtKB-SubCell"/>
</dbReference>
<evidence type="ECO:0000256" key="3">
    <source>
        <dbReference type="ARBA" id="ARBA00023237"/>
    </source>
</evidence>
<dbReference type="AlphaFoldDB" id="A0A1M4U531"/>
<evidence type="ECO:0000313" key="6">
    <source>
        <dbReference type="Proteomes" id="UP000184436"/>
    </source>
</evidence>
<keyword evidence="4" id="KW-0732">Signal</keyword>
<accession>A0A1M4U531</accession>
<keyword evidence="2" id="KW-0472">Membrane</keyword>
<sequence length="843" mass="95277">MKQRLGLAIVLFCLAPTIFAQQKAKQNAREDNASFMFTESQLNDDDDAAQSVQALVSSNNDVYLSNVGYLFSPMRFRVRGYDSQYNDMYINGVQFNDVETGRFSYGLIGGLNDATRNKEGISPFETNNFTFGAIGGSTNIDLRASQYSAGSKLSLSGCNRSYILRGMYTYSTGLMKNGWAFTGSAGYRWANEGNIEGTFYNAFSYFLAAEKVFNDKHSLSIATWGAPTERGQQGASTEEAYYLANSHYYNPNWGYQNGKKRNARVVNSFEPSAVATWDFKIKEDMKLVTSAGFKYSSYGTSALGWNGNASDPRPDYYKKLPSSIFNVYNDVPTPEQLEQFNEVTDLWKHNKAYRQLDWDLMYFSNQQANALDKETLYYVEERHNDQLAFNFNSVFNHTINDHSSYTAGIAVNTTKGMHFKKMKDLLGGVLYTDIDKFSVRDYGENSSIIQNDLDHPNRRIGEGDKFGYNYNIFVNKQSAWLRYQGKSGSFNYFASGKIGSTQMFREGLMRNGRAPLKSLGSSGTAKFLEGGVKAGLTYFLNGNHSFTLNAGYEDRAPLAYNSFVAPRIKNDFVNDLKTERVYGGDFTYNFNTPVVMGRITGYYTRFQNQVELEAFYNDNESRFTYLSMNGIKKEHWGVEAAATFRLTSNLSLTAIGTWSEAEYMNNPVATRTYESESESNPDRVYAKGMRANGTPLSAYSLSLDYNIKGWFFNLSGNYYDRIYLDFSAYRRLESVLTRDNDGSVDANGNLVGVTVPSQEKLKGGFMLDASIGKYIRLRNGKSISLNLSVNNVLNNTNMRTGGYEQNRDDTYDDGSMRTYMFSKNSKYYYAPAINAFMNIGYRF</sequence>
<gene>
    <name evidence="5" type="ORF">SAMN05444349_10322</name>
</gene>
<keyword evidence="6" id="KW-1185">Reference proteome</keyword>
<name>A0A1M4U531_9BACE</name>
<comment type="subcellular location">
    <subcellularLocation>
        <location evidence="1">Cell outer membrane</location>
    </subcellularLocation>
</comment>
<dbReference type="Proteomes" id="UP000184436">
    <property type="component" value="Unassembled WGS sequence"/>
</dbReference>
<dbReference type="InterPro" id="IPR036942">
    <property type="entry name" value="Beta-barrel_TonB_sf"/>
</dbReference>
<feature type="chain" id="PRO_5030031070" evidence="4">
    <location>
        <begin position="21"/>
        <end position="843"/>
    </location>
</feature>
<proteinExistence type="predicted"/>
<dbReference type="Gene3D" id="2.40.170.20">
    <property type="entry name" value="TonB-dependent receptor, beta-barrel domain"/>
    <property type="match status" value="1"/>
</dbReference>
<evidence type="ECO:0000256" key="4">
    <source>
        <dbReference type="SAM" id="SignalP"/>
    </source>
</evidence>
<dbReference type="OrthoDB" id="1453181at2"/>
<dbReference type="STRING" id="871325.SAMN05444349_10322"/>
<dbReference type="EMBL" id="FQVD01000003">
    <property type="protein sequence ID" value="SHE51746.1"/>
    <property type="molecule type" value="Genomic_DNA"/>
</dbReference>
<evidence type="ECO:0000313" key="5">
    <source>
        <dbReference type="EMBL" id="SHE51746.1"/>
    </source>
</evidence>
<evidence type="ECO:0000256" key="1">
    <source>
        <dbReference type="ARBA" id="ARBA00004442"/>
    </source>
</evidence>
<feature type="signal peptide" evidence="4">
    <location>
        <begin position="1"/>
        <end position="20"/>
    </location>
</feature>
<dbReference type="SUPFAM" id="SSF56935">
    <property type="entry name" value="Porins"/>
    <property type="match status" value="1"/>
</dbReference>
<dbReference type="RefSeq" id="WP_025074012.1">
    <property type="nucleotide sequence ID" value="NZ_FQVD01000003.1"/>
</dbReference>
<protein>
    <submittedName>
        <fullName evidence="5">Outer membrane receptor proteins, mostly Fe transport</fullName>
    </submittedName>
</protein>
<reference evidence="5 6" key="1">
    <citation type="submission" date="2016-11" db="EMBL/GenBank/DDBJ databases">
        <authorList>
            <person name="Jaros S."/>
            <person name="Januszkiewicz K."/>
            <person name="Wedrychowicz H."/>
        </authorList>
    </citation>
    <scope>NUCLEOTIDE SEQUENCE [LARGE SCALE GENOMIC DNA]</scope>
    <source>
        <strain evidence="5 6">DSM 26883</strain>
    </source>
</reference>
<keyword evidence="3" id="KW-0998">Cell outer membrane</keyword>
<organism evidence="5 6">
    <name type="scientific">Bacteroides faecichinchillae</name>
    <dbReference type="NCBI Taxonomy" id="871325"/>
    <lineage>
        <taxon>Bacteria</taxon>
        <taxon>Pseudomonadati</taxon>
        <taxon>Bacteroidota</taxon>
        <taxon>Bacteroidia</taxon>
        <taxon>Bacteroidales</taxon>
        <taxon>Bacteroidaceae</taxon>
        <taxon>Bacteroides</taxon>
    </lineage>
</organism>
<evidence type="ECO:0000256" key="2">
    <source>
        <dbReference type="ARBA" id="ARBA00023136"/>
    </source>
</evidence>